<name>A0A5C3L0F6_COPMA</name>
<dbReference type="Proteomes" id="UP000307440">
    <property type="component" value="Unassembled WGS sequence"/>
</dbReference>
<accession>A0A5C3L0F6</accession>
<evidence type="ECO:0000313" key="2">
    <source>
        <dbReference type="Proteomes" id="UP000307440"/>
    </source>
</evidence>
<organism evidence="1 2">
    <name type="scientific">Coprinopsis marcescibilis</name>
    <name type="common">Agaric fungus</name>
    <name type="synonym">Psathyrella marcescibilis</name>
    <dbReference type="NCBI Taxonomy" id="230819"/>
    <lineage>
        <taxon>Eukaryota</taxon>
        <taxon>Fungi</taxon>
        <taxon>Dikarya</taxon>
        <taxon>Basidiomycota</taxon>
        <taxon>Agaricomycotina</taxon>
        <taxon>Agaricomycetes</taxon>
        <taxon>Agaricomycetidae</taxon>
        <taxon>Agaricales</taxon>
        <taxon>Agaricineae</taxon>
        <taxon>Psathyrellaceae</taxon>
        <taxon>Coprinopsis</taxon>
    </lineage>
</organism>
<dbReference type="InterPro" id="IPR045926">
    <property type="entry name" value="DUF6345"/>
</dbReference>
<proteinExistence type="predicted"/>
<keyword evidence="2" id="KW-1185">Reference proteome</keyword>
<protein>
    <submittedName>
        <fullName evidence="1">Uncharacterized protein</fullName>
    </submittedName>
</protein>
<reference evidence="1 2" key="1">
    <citation type="journal article" date="2019" name="Nat. Ecol. Evol.">
        <title>Megaphylogeny resolves global patterns of mushroom evolution.</title>
        <authorList>
            <person name="Varga T."/>
            <person name="Krizsan K."/>
            <person name="Foldi C."/>
            <person name="Dima B."/>
            <person name="Sanchez-Garcia M."/>
            <person name="Sanchez-Ramirez S."/>
            <person name="Szollosi G.J."/>
            <person name="Szarkandi J.G."/>
            <person name="Papp V."/>
            <person name="Albert L."/>
            <person name="Andreopoulos W."/>
            <person name="Angelini C."/>
            <person name="Antonin V."/>
            <person name="Barry K.W."/>
            <person name="Bougher N.L."/>
            <person name="Buchanan P."/>
            <person name="Buyck B."/>
            <person name="Bense V."/>
            <person name="Catcheside P."/>
            <person name="Chovatia M."/>
            <person name="Cooper J."/>
            <person name="Damon W."/>
            <person name="Desjardin D."/>
            <person name="Finy P."/>
            <person name="Geml J."/>
            <person name="Haridas S."/>
            <person name="Hughes K."/>
            <person name="Justo A."/>
            <person name="Karasinski D."/>
            <person name="Kautmanova I."/>
            <person name="Kiss B."/>
            <person name="Kocsube S."/>
            <person name="Kotiranta H."/>
            <person name="LaButti K.M."/>
            <person name="Lechner B.E."/>
            <person name="Liimatainen K."/>
            <person name="Lipzen A."/>
            <person name="Lukacs Z."/>
            <person name="Mihaltcheva S."/>
            <person name="Morgado L.N."/>
            <person name="Niskanen T."/>
            <person name="Noordeloos M.E."/>
            <person name="Ohm R.A."/>
            <person name="Ortiz-Santana B."/>
            <person name="Ovrebo C."/>
            <person name="Racz N."/>
            <person name="Riley R."/>
            <person name="Savchenko A."/>
            <person name="Shiryaev A."/>
            <person name="Soop K."/>
            <person name="Spirin V."/>
            <person name="Szebenyi C."/>
            <person name="Tomsovsky M."/>
            <person name="Tulloss R.E."/>
            <person name="Uehling J."/>
            <person name="Grigoriev I.V."/>
            <person name="Vagvolgyi C."/>
            <person name="Papp T."/>
            <person name="Martin F.M."/>
            <person name="Miettinen O."/>
            <person name="Hibbett D.S."/>
            <person name="Nagy L.G."/>
        </authorList>
    </citation>
    <scope>NUCLEOTIDE SEQUENCE [LARGE SCALE GENOMIC DNA]</scope>
    <source>
        <strain evidence="1 2">CBS 121175</strain>
    </source>
</reference>
<dbReference type="EMBL" id="ML210176">
    <property type="protein sequence ID" value="TFK26277.1"/>
    <property type="molecule type" value="Genomic_DNA"/>
</dbReference>
<dbReference type="OrthoDB" id="5424205at2759"/>
<evidence type="ECO:0000313" key="1">
    <source>
        <dbReference type="EMBL" id="TFK26277.1"/>
    </source>
</evidence>
<dbReference type="AlphaFoldDB" id="A0A5C3L0F6"/>
<gene>
    <name evidence="1" type="ORF">FA15DRAFT_637770</name>
</gene>
<dbReference type="Pfam" id="PF19872">
    <property type="entry name" value="DUF6345"/>
    <property type="match status" value="1"/>
</dbReference>
<sequence length="566" mass="62240">MKASKYIAAVLPFVGSAWSSVKLDPSLIPKIGDALPIFKLGSPSTFQVDYLNELLQETNPGVKFDRNETLGPDLYAYNGDRLVGWVTAGGETNWFPNLDGIEPLTGKDIDISRVNEFLSRTEAFPQDDTKFSIVPGSTLYGNTVTSRDPKEVAANLTTPQVYLTHGIIERTIDFKGQTYPICGPGSRASFGIGAQQQLLALSHRWNPAGITDQLIKPTSTTRIIRTLTKELEPIGQPAGSEVVIDKVDVCFYDSGESFIQPVYRFSGVTHGNFTKVTVPPRVVAFLSIGEGSPEALPPVLKLEEGPPPTDHFVSQPPPADEQLKARGVKPRLSVARYVVRNDIQQWVTSGQTFWSNLGSGLVDWSDDQWFWSHPFLYTTSKDSFINRADIALTEAHGNYHLFSTSSNCCDLVSIDPDFPNTPTSGYGGGARGRLGYWIIHSCSVIPTPVDFSAANFNRAFDPWWDVFNGMHAVLSYRTQMLIADGATASTARAISLGVPVVGAWLQAVITDSIYRGRPTYFDTNVNRIQPYGRPSAMFPCGHGDDRVWQTDNLGRPGCLTVVWYDN</sequence>